<protein>
    <submittedName>
        <fullName evidence="2">Uncharacterized protein</fullName>
    </submittedName>
</protein>
<feature type="compositionally biased region" description="Polar residues" evidence="1">
    <location>
        <begin position="26"/>
        <end position="55"/>
    </location>
</feature>
<dbReference type="Proteomes" id="UP000677918">
    <property type="component" value="Unassembled WGS sequence"/>
</dbReference>
<accession>A0A8J4M1F5</accession>
<evidence type="ECO:0000256" key="1">
    <source>
        <dbReference type="SAM" id="MobiDB-lite"/>
    </source>
</evidence>
<organism evidence="2 3">
    <name type="scientific">Xylanibacillus composti</name>
    <dbReference type="NCBI Taxonomy" id="1572762"/>
    <lineage>
        <taxon>Bacteria</taxon>
        <taxon>Bacillati</taxon>
        <taxon>Bacillota</taxon>
        <taxon>Bacilli</taxon>
        <taxon>Bacillales</taxon>
        <taxon>Paenibacillaceae</taxon>
        <taxon>Xylanibacillus</taxon>
    </lineage>
</organism>
<keyword evidence="3" id="KW-1185">Reference proteome</keyword>
<feature type="region of interest" description="Disordered" evidence="1">
    <location>
        <begin position="1"/>
        <end position="55"/>
    </location>
</feature>
<comment type="caution">
    <text evidence="2">The sequence shown here is derived from an EMBL/GenBank/DDBJ whole genome shotgun (WGS) entry which is preliminary data.</text>
</comment>
<proteinExistence type="predicted"/>
<gene>
    <name evidence="2" type="ORF">XYCOK13_03000</name>
</gene>
<name>A0A8J4M1F5_9BACL</name>
<reference evidence="2" key="1">
    <citation type="submission" date="2021-04" db="EMBL/GenBank/DDBJ databases">
        <title>Draft genome sequence of Xylanibacillus composti strain K13.</title>
        <authorList>
            <person name="Uke A."/>
            <person name="Chhe C."/>
            <person name="Baramee S."/>
            <person name="Kosugi A."/>
        </authorList>
    </citation>
    <scope>NUCLEOTIDE SEQUENCE</scope>
    <source>
        <strain evidence="2">K13</strain>
    </source>
</reference>
<evidence type="ECO:0000313" key="3">
    <source>
        <dbReference type="Proteomes" id="UP000677918"/>
    </source>
</evidence>
<sequence>MAEEKVQPSRAGAQPTTNKYSEELNNHATSKVTAKFSRNQGKSEFATTRNFRSLA</sequence>
<dbReference type="AlphaFoldDB" id="A0A8J4M1F5"/>
<evidence type="ECO:0000313" key="2">
    <source>
        <dbReference type="EMBL" id="GIQ67476.1"/>
    </source>
</evidence>
<dbReference type="EMBL" id="BOVK01000004">
    <property type="protein sequence ID" value="GIQ67476.1"/>
    <property type="molecule type" value="Genomic_DNA"/>
</dbReference>